<name>A0A409XRK7_PSICY</name>
<reference evidence="1 2" key="1">
    <citation type="journal article" date="2018" name="Evol. Lett.">
        <title>Horizontal gene cluster transfer increased hallucinogenic mushroom diversity.</title>
        <authorList>
            <person name="Reynolds H.T."/>
            <person name="Vijayakumar V."/>
            <person name="Gluck-Thaler E."/>
            <person name="Korotkin H.B."/>
            <person name="Matheny P.B."/>
            <person name="Slot J.C."/>
        </authorList>
    </citation>
    <scope>NUCLEOTIDE SEQUENCE [LARGE SCALE GENOMIC DNA]</scope>
    <source>
        <strain evidence="1 2">2631</strain>
    </source>
</reference>
<dbReference type="EMBL" id="NHYD01000787">
    <property type="protein sequence ID" value="PPQ93350.1"/>
    <property type="molecule type" value="Genomic_DNA"/>
</dbReference>
<accession>A0A409XRK7</accession>
<proteinExistence type="predicted"/>
<dbReference type="Proteomes" id="UP000283269">
    <property type="component" value="Unassembled WGS sequence"/>
</dbReference>
<protein>
    <submittedName>
        <fullName evidence="1">Uncharacterized protein</fullName>
    </submittedName>
</protein>
<comment type="caution">
    <text evidence="1">The sequence shown here is derived from an EMBL/GenBank/DDBJ whole genome shotgun (WGS) entry which is preliminary data.</text>
</comment>
<evidence type="ECO:0000313" key="2">
    <source>
        <dbReference type="Proteomes" id="UP000283269"/>
    </source>
</evidence>
<organism evidence="1 2">
    <name type="scientific">Psilocybe cyanescens</name>
    <dbReference type="NCBI Taxonomy" id="93625"/>
    <lineage>
        <taxon>Eukaryota</taxon>
        <taxon>Fungi</taxon>
        <taxon>Dikarya</taxon>
        <taxon>Basidiomycota</taxon>
        <taxon>Agaricomycotina</taxon>
        <taxon>Agaricomycetes</taxon>
        <taxon>Agaricomycetidae</taxon>
        <taxon>Agaricales</taxon>
        <taxon>Agaricineae</taxon>
        <taxon>Strophariaceae</taxon>
        <taxon>Psilocybe</taxon>
    </lineage>
</organism>
<sequence length="137" mass="15488">MTLPSGIYRISQWGTFEQPQILTATEDGVTVLPPGSAPVRDQEVKCRFLTRSWSVTYLISQWSVESLPDGKVAIQIPARLFPSRSLSYEGEPELGKKIILGPVFDFPTREWRVEPAPQLPLPVPYLRVYIFDISLVN</sequence>
<gene>
    <name evidence="1" type="ORF">CVT25_014479</name>
</gene>
<keyword evidence="2" id="KW-1185">Reference proteome</keyword>
<evidence type="ECO:0000313" key="1">
    <source>
        <dbReference type="EMBL" id="PPQ93350.1"/>
    </source>
</evidence>
<dbReference type="InParanoid" id="A0A409XRK7"/>
<dbReference type="AlphaFoldDB" id="A0A409XRK7"/>